<sequence length="300" mass="35371">MNSSTMSEGPKGSNSDRKVIKQRKKRIGQWSELDLIEEIRQNQILYDKTLKDYRKPGPTEAAWERISRNLGANIEDCKKRWKSLRDTFIKYYRMELEQASPLNSRQKVWKFYDKLDYLRNHVELFRLDESSSAVKSNQNDDQSQDHTEFDRVHEKKTMVRHDYMNTSRQGKTSTIKVLVEGNGDDQAEYTVYETNQDGDLEENDQENNEQIYLEPIETEDYQIENESESEATKKKDLKNFEIISSFSNDPDEKFLMSCLPVLKRLSARKNALLKLKIQTLLFEIEFGAEDDSPDIKKRRL</sequence>
<dbReference type="OMA" id="THSPTKW"/>
<dbReference type="InterPro" id="IPR039353">
    <property type="entry name" value="TF_Adf1"/>
</dbReference>
<dbReference type="AlphaFoldDB" id="A0A336LNX8"/>
<feature type="domain" description="BESS" evidence="4">
    <location>
        <begin position="248"/>
        <end position="287"/>
    </location>
</feature>
<feature type="region of interest" description="Disordered" evidence="2">
    <location>
        <begin position="130"/>
        <end position="151"/>
    </location>
</feature>
<accession>A0A336LNX8</accession>
<dbReference type="InterPro" id="IPR004210">
    <property type="entry name" value="BESS_motif"/>
</dbReference>
<evidence type="ECO:0000256" key="2">
    <source>
        <dbReference type="SAM" id="MobiDB-lite"/>
    </source>
</evidence>
<feature type="compositionally biased region" description="Polar residues" evidence="2">
    <location>
        <begin position="130"/>
        <end position="141"/>
    </location>
</feature>
<dbReference type="SMART" id="SM00595">
    <property type="entry name" value="MADF"/>
    <property type="match status" value="1"/>
</dbReference>
<protein>
    <submittedName>
        <fullName evidence="5">CSON015178 protein</fullName>
    </submittedName>
</protein>
<gene>
    <name evidence="5" type="primary">CSON015178</name>
</gene>
<organism evidence="5">
    <name type="scientific">Culicoides sonorensis</name>
    <name type="common">Biting midge</name>
    <dbReference type="NCBI Taxonomy" id="179676"/>
    <lineage>
        <taxon>Eukaryota</taxon>
        <taxon>Metazoa</taxon>
        <taxon>Ecdysozoa</taxon>
        <taxon>Arthropoda</taxon>
        <taxon>Hexapoda</taxon>
        <taxon>Insecta</taxon>
        <taxon>Pterygota</taxon>
        <taxon>Neoptera</taxon>
        <taxon>Endopterygota</taxon>
        <taxon>Diptera</taxon>
        <taxon>Nematocera</taxon>
        <taxon>Chironomoidea</taxon>
        <taxon>Ceratopogonidae</taxon>
        <taxon>Ceratopogoninae</taxon>
        <taxon>Culicoides</taxon>
        <taxon>Monoculicoides</taxon>
    </lineage>
</organism>
<dbReference type="Pfam" id="PF10545">
    <property type="entry name" value="MADF_DNA_bdg"/>
    <property type="match status" value="1"/>
</dbReference>
<dbReference type="GO" id="GO:0003677">
    <property type="term" value="F:DNA binding"/>
    <property type="evidence" value="ECO:0007669"/>
    <property type="project" value="InterPro"/>
</dbReference>
<dbReference type="GO" id="GO:0005634">
    <property type="term" value="C:nucleus"/>
    <property type="evidence" value="ECO:0007669"/>
    <property type="project" value="UniProtKB-SubCell"/>
</dbReference>
<dbReference type="PROSITE" id="PS51029">
    <property type="entry name" value="MADF"/>
    <property type="match status" value="1"/>
</dbReference>
<feature type="region of interest" description="Disordered" evidence="2">
    <location>
        <begin position="1"/>
        <end position="20"/>
    </location>
</feature>
<evidence type="ECO:0000259" key="4">
    <source>
        <dbReference type="PROSITE" id="PS51031"/>
    </source>
</evidence>
<dbReference type="VEuPathDB" id="VectorBase:CSON015178"/>
<evidence type="ECO:0000313" key="5">
    <source>
        <dbReference type="EMBL" id="SSX19630.1"/>
    </source>
</evidence>
<proteinExistence type="predicted"/>
<feature type="domain" description="MADF" evidence="3">
    <location>
        <begin position="34"/>
        <end position="123"/>
    </location>
</feature>
<dbReference type="GO" id="GO:0005667">
    <property type="term" value="C:transcription regulator complex"/>
    <property type="evidence" value="ECO:0007669"/>
    <property type="project" value="TreeGrafter"/>
</dbReference>
<evidence type="ECO:0000259" key="3">
    <source>
        <dbReference type="PROSITE" id="PS51029"/>
    </source>
</evidence>
<evidence type="ECO:0000256" key="1">
    <source>
        <dbReference type="PROSITE-ProRule" id="PRU00371"/>
    </source>
</evidence>
<dbReference type="PANTHER" id="PTHR12243">
    <property type="entry name" value="MADF DOMAIN TRANSCRIPTION FACTOR"/>
    <property type="match status" value="1"/>
</dbReference>
<dbReference type="PROSITE" id="PS51031">
    <property type="entry name" value="BESS"/>
    <property type="match status" value="1"/>
</dbReference>
<name>A0A336LNX8_CULSO</name>
<dbReference type="Pfam" id="PF02944">
    <property type="entry name" value="BESS"/>
    <property type="match status" value="1"/>
</dbReference>
<dbReference type="InterPro" id="IPR006578">
    <property type="entry name" value="MADF-dom"/>
</dbReference>
<reference evidence="5" key="1">
    <citation type="submission" date="2018-07" db="EMBL/GenBank/DDBJ databases">
        <authorList>
            <person name="Quirk P.G."/>
            <person name="Krulwich T.A."/>
        </authorList>
    </citation>
    <scope>NUCLEOTIDE SEQUENCE</scope>
</reference>
<dbReference type="EMBL" id="UFQT01000093">
    <property type="protein sequence ID" value="SSX19630.1"/>
    <property type="molecule type" value="Genomic_DNA"/>
</dbReference>
<keyword evidence="1" id="KW-0539">Nucleus</keyword>
<dbReference type="PANTHER" id="PTHR12243:SF67">
    <property type="entry name" value="COREPRESSOR OF PANGOLIN, ISOFORM A-RELATED"/>
    <property type="match status" value="1"/>
</dbReference>
<comment type="subcellular location">
    <subcellularLocation>
        <location evidence="1">Nucleus</location>
    </subcellularLocation>
</comment>
<dbReference type="GO" id="GO:0006357">
    <property type="term" value="P:regulation of transcription by RNA polymerase II"/>
    <property type="evidence" value="ECO:0007669"/>
    <property type="project" value="TreeGrafter"/>
</dbReference>